<dbReference type="PANTHER" id="PTHR10859:SF91">
    <property type="entry name" value="DOLICHYL-PHOSPHATE BETA-GLUCOSYLTRANSFERASE"/>
    <property type="match status" value="1"/>
</dbReference>
<keyword evidence="2" id="KW-0808">Transferase</keyword>
<dbReference type="Pfam" id="PF00535">
    <property type="entry name" value="Glycos_transf_2"/>
    <property type="match status" value="1"/>
</dbReference>
<gene>
    <name evidence="2" type="ORF">SAMN04487965_2029</name>
</gene>
<evidence type="ECO:0000313" key="2">
    <source>
        <dbReference type="EMBL" id="SHF35953.1"/>
    </source>
</evidence>
<keyword evidence="3" id="KW-1185">Reference proteome</keyword>
<organism evidence="2 3">
    <name type="scientific">Microbulbifer donghaiensis</name>
    <dbReference type="NCBI Taxonomy" id="494016"/>
    <lineage>
        <taxon>Bacteria</taxon>
        <taxon>Pseudomonadati</taxon>
        <taxon>Pseudomonadota</taxon>
        <taxon>Gammaproteobacteria</taxon>
        <taxon>Cellvibrionales</taxon>
        <taxon>Microbulbiferaceae</taxon>
        <taxon>Microbulbifer</taxon>
    </lineage>
</organism>
<dbReference type="GO" id="GO:0016740">
    <property type="term" value="F:transferase activity"/>
    <property type="evidence" value="ECO:0007669"/>
    <property type="project" value="UniProtKB-KW"/>
</dbReference>
<dbReference type="SUPFAM" id="SSF53448">
    <property type="entry name" value="Nucleotide-diphospho-sugar transferases"/>
    <property type="match status" value="1"/>
</dbReference>
<proteinExistence type="predicted"/>
<evidence type="ECO:0000259" key="1">
    <source>
        <dbReference type="Pfam" id="PF00535"/>
    </source>
</evidence>
<protein>
    <submittedName>
        <fullName evidence="2">Glycosyl transferase family 2</fullName>
    </submittedName>
</protein>
<dbReference type="CDD" id="cd04179">
    <property type="entry name" value="DPM_DPG-synthase_like"/>
    <property type="match status" value="1"/>
</dbReference>
<reference evidence="3" key="1">
    <citation type="submission" date="2016-11" db="EMBL/GenBank/DDBJ databases">
        <authorList>
            <person name="Varghese N."/>
            <person name="Submissions S."/>
        </authorList>
    </citation>
    <scope>NUCLEOTIDE SEQUENCE [LARGE SCALE GENOMIC DNA]</scope>
    <source>
        <strain evidence="3">CGMCC 1.7063</strain>
    </source>
</reference>
<name>A0A1M5B0H1_9GAMM</name>
<dbReference type="PANTHER" id="PTHR10859">
    <property type="entry name" value="GLYCOSYL TRANSFERASE"/>
    <property type="match status" value="1"/>
</dbReference>
<feature type="domain" description="Glycosyltransferase 2-like" evidence="1">
    <location>
        <begin position="20"/>
        <end position="140"/>
    </location>
</feature>
<dbReference type="Proteomes" id="UP000184170">
    <property type="component" value="Unassembled WGS sequence"/>
</dbReference>
<dbReference type="Gene3D" id="3.90.550.10">
    <property type="entry name" value="Spore Coat Polysaccharide Biosynthesis Protein SpsA, Chain A"/>
    <property type="match status" value="1"/>
</dbReference>
<evidence type="ECO:0000313" key="3">
    <source>
        <dbReference type="Proteomes" id="UP000184170"/>
    </source>
</evidence>
<dbReference type="InterPro" id="IPR029044">
    <property type="entry name" value="Nucleotide-diphossugar_trans"/>
</dbReference>
<dbReference type="AlphaFoldDB" id="A0A1M5B0H1"/>
<dbReference type="InterPro" id="IPR001173">
    <property type="entry name" value="Glyco_trans_2-like"/>
</dbReference>
<dbReference type="STRING" id="494016.SAMN04487965_2029"/>
<dbReference type="GO" id="GO:0006487">
    <property type="term" value="P:protein N-linked glycosylation"/>
    <property type="evidence" value="ECO:0007669"/>
    <property type="project" value="TreeGrafter"/>
</dbReference>
<accession>A0A1M5B0H1</accession>
<dbReference type="EMBL" id="FQVA01000001">
    <property type="protein sequence ID" value="SHF35953.1"/>
    <property type="molecule type" value="Genomic_DNA"/>
</dbReference>
<sequence>MTSANSAADNCALTMANPCFVIPVYNHEGAIAGTVASLRDFNLPCVLVDDGCNTRCRNELERLASEQSDWLHLVVREQNGGKGAAVKTGLRAARELGFSHGIQVDADGQHNPADIPQFLQHCKTNPTALICGYPVYDESVPTVRLLGRYLTHVWVWINTLSLEIRDSMCGLRCYPLGSAVALIDEEFTGDRMDFDPEVLVRWHWRGEPLVQVPVQVCYPADGVSHFRGLQDNLLISAMHTRLFFGMLSRQLRRLKPEAAL</sequence>